<dbReference type="PANTHER" id="PTHR44094:SF8">
    <property type="entry name" value="DNAJ HEAT SHOCK N-TERMINAL DOMAIN-CONTAINING PROTEIN-RELATED"/>
    <property type="match status" value="1"/>
</dbReference>
<organism evidence="3 4">
    <name type="scientific">Symbiochloris irregularis</name>
    <dbReference type="NCBI Taxonomy" id="706552"/>
    <lineage>
        <taxon>Eukaryota</taxon>
        <taxon>Viridiplantae</taxon>
        <taxon>Chlorophyta</taxon>
        <taxon>core chlorophytes</taxon>
        <taxon>Trebouxiophyceae</taxon>
        <taxon>Trebouxiales</taxon>
        <taxon>Trebouxiaceae</taxon>
        <taxon>Symbiochloris</taxon>
    </lineage>
</organism>
<dbReference type="AlphaFoldDB" id="A0AAW1NZI2"/>
<proteinExistence type="predicted"/>
<name>A0AAW1NZI2_9CHLO</name>
<dbReference type="InterPro" id="IPR018253">
    <property type="entry name" value="DnaJ_domain_CS"/>
</dbReference>
<dbReference type="InterPro" id="IPR001623">
    <property type="entry name" value="DnaJ_domain"/>
</dbReference>
<sequence>MHVSRENGMEASTSSRGADGEEFSLNDVFSLRRPRDVGAGLSSGTKSAAKGVAAGVLGLVAAPIAGAVTNGFGGFAKGVGLGVVGAVILPVVGVGVGLTQVGRGIYNTPEAIREAARGRFWNHDLREWQDQPVLALAVGDDTYADTRQRWHDNRNEALASASTDSTDFYALLGVSRDASADAIKRQYYVLARRMHPDKNQGDPEAKEKFQRLGEAYQVLGNPELRERYDRSGAEGLDVNFMDSAAFFVMLFGSDRFEHLVGELTIAAVARTGGDIPQAQMKRMQENRELKLAELLTALLRRWVEGDHVGFLESMGTEARELAQASWGVMMLTAIGRVYSLQGEIGGGNAFNGFIANMRQRGQTVKTHASMAMLAVKVFRVQARIEKLDQPQDLPEADAAALEALSPEEREARQQAHSQARAHRGLAEAEKARLEEASLPLMMDAWWAANLIDIQTTVRHTCRRVLKDQSASRDVRLARAKALRELGRLFCEAAETQLKTQSTRKADPKQQMEDAMQKVIEKRHEMDDLLHAKAQH</sequence>
<keyword evidence="4" id="KW-1185">Reference proteome</keyword>
<gene>
    <name evidence="3" type="ORF">WJX73_004696</name>
</gene>
<dbReference type="InterPro" id="IPR052423">
    <property type="entry name" value="EMIR"/>
</dbReference>
<dbReference type="CDD" id="cd06257">
    <property type="entry name" value="DnaJ"/>
    <property type="match status" value="1"/>
</dbReference>
<dbReference type="Pfam" id="PF14308">
    <property type="entry name" value="DnaJ-X"/>
    <property type="match status" value="1"/>
</dbReference>
<protein>
    <recommendedName>
        <fullName evidence="2">J domain-containing protein</fullName>
    </recommendedName>
</protein>
<evidence type="ECO:0000256" key="1">
    <source>
        <dbReference type="SAM" id="MobiDB-lite"/>
    </source>
</evidence>
<dbReference type="Gene3D" id="1.10.287.110">
    <property type="entry name" value="DnaJ domain"/>
    <property type="match status" value="1"/>
</dbReference>
<dbReference type="Proteomes" id="UP001465755">
    <property type="component" value="Unassembled WGS sequence"/>
</dbReference>
<dbReference type="SUPFAM" id="SSF46565">
    <property type="entry name" value="Chaperone J-domain"/>
    <property type="match status" value="1"/>
</dbReference>
<dbReference type="SMART" id="SM00271">
    <property type="entry name" value="DnaJ"/>
    <property type="match status" value="1"/>
</dbReference>
<dbReference type="PROSITE" id="PS50076">
    <property type="entry name" value="DNAJ_2"/>
    <property type="match status" value="1"/>
</dbReference>
<comment type="caution">
    <text evidence="3">The sequence shown here is derived from an EMBL/GenBank/DDBJ whole genome shotgun (WGS) entry which is preliminary data.</text>
</comment>
<dbReference type="PRINTS" id="PR00625">
    <property type="entry name" value="JDOMAIN"/>
</dbReference>
<dbReference type="InterPro" id="IPR036869">
    <property type="entry name" value="J_dom_sf"/>
</dbReference>
<feature type="domain" description="J" evidence="2">
    <location>
        <begin position="167"/>
        <end position="232"/>
    </location>
</feature>
<dbReference type="Pfam" id="PF00226">
    <property type="entry name" value="DnaJ"/>
    <property type="match status" value="1"/>
</dbReference>
<evidence type="ECO:0000313" key="4">
    <source>
        <dbReference type="Proteomes" id="UP001465755"/>
    </source>
</evidence>
<dbReference type="EMBL" id="JALJOQ010000084">
    <property type="protein sequence ID" value="KAK9800240.1"/>
    <property type="molecule type" value="Genomic_DNA"/>
</dbReference>
<evidence type="ECO:0000313" key="3">
    <source>
        <dbReference type="EMBL" id="KAK9800240.1"/>
    </source>
</evidence>
<feature type="region of interest" description="Disordered" evidence="1">
    <location>
        <begin position="405"/>
        <end position="424"/>
    </location>
</feature>
<reference evidence="3 4" key="1">
    <citation type="journal article" date="2024" name="Nat. Commun.">
        <title>Phylogenomics reveals the evolutionary origins of lichenization in chlorophyte algae.</title>
        <authorList>
            <person name="Puginier C."/>
            <person name="Libourel C."/>
            <person name="Otte J."/>
            <person name="Skaloud P."/>
            <person name="Haon M."/>
            <person name="Grisel S."/>
            <person name="Petersen M."/>
            <person name="Berrin J.G."/>
            <person name="Delaux P.M."/>
            <person name="Dal Grande F."/>
            <person name="Keller J."/>
        </authorList>
    </citation>
    <scope>NUCLEOTIDE SEQUENCE [LARGE SCALE GENOMIC DNA]</scope>
    <source>
        <strain evidence="3 4">SAG 2036</strain>
    </source>
</reference>
<dbReference type="PROSITE" id="PS00636">
    <property type="entry name" value="DNAJ_1"/>
    <property type="match status" value="1"/>
</dbReference>
<accession>A0AAW1NZI2</accession>
<feature type="region of interest" description="Disordered" evidence="1">
    <location>
        <begin position="1"/>
        <end position="20"/>
    </location>
</feature>
<dbReference type="PANTHER" id="PTHR44094">
    <property type="entry name" value="DNAJ HEAT SHOCK N-TERMINAL DOMAIN-CONTAINING PROTEIN"/>
    <property type="match status" value="1"/>
</dbReference>
<evidence type="ECO:0000259" key="2">
    <source>
        <dbReference type="PROSITE" id="PS50076"/>
    </source>
</evidence>
<dbReference type="InterPro" id="IPR026894">
    <property type="entry name" value="DnaJ_X"/>
</dbReference>